<dbReference type="Proteomes" id="UP001231189">
    <property type="component" value="Unassembled WGS sequence"/>
</dbReference>
<reference evidence="3" key="1">
    <citation type="submission" date="2023-07" db="EMBL/GenBank/DDBJ databases">
        <title>A chromosome-level genome assembly of Lolium multiflorum.</title>
        <authorList>
            <person name="Chen Y."/>
            <person name="Copetti D."/>
            <person name="Kolliker R."/>
            <person name="Studer B."/>
        </authorList>
    </citation>
    <scope>NUCLEOTIDE SEQUENCE</scope>
    <source>
        <strain evidence="3">02402/16</strain>
        <tissue evidence="3">Leaf</tissue>
    </source>
</reference>
<proteinExistence type="predicted"/>
<protein>
    <submittedName>
        <fullName evidence="3">Uncharacterized protein</fullName>
    </submittedName>
</protein>
<organism evidence="3 4">
    <name type="scientific">Lolium multiflorum</name>
    <name type="common">Italian ryegrass</name>
    <name type="synonym">Lolium perenne subsp. multiflorum</name>
    <dbReference type="NCBI Taxonomy" id="4521"/>
    <lineage>
        <taxon>Eukaryota</taxon>
        <taxon>Viridiplantae</taxon>
        <taxon>Streptophyta</taxon>
        <taxon>Embryophyta</taxon>
        <taxon>Tracheophyta</taxon>
        <taxon>Spermatophyta</taxon>
        <taxon>Magnoliopsida</taxon>
        <taxon>Liliopsida</taxon>
        <taxon>Poales</taxon>
        <taxon>Poaceae</taxon>
        <taxon>BOP clade</taxon>
        <taxon>Pooideae</taxon>
        <taxon>Poodae</taxon>
        <taxon>Poeae</taxon>
        <taxon>Poeae Chloroplast Group 2 (Poeae type)</taxon>
        <taxon>Loliodinae</taxon>
        <taxon>Loliinae</taxon>
        <taxon>Lolium</taxon>
    </lineage>
</organism>
<keyword evidence="4" id="KW-1185">Reference proteome</keyword>
<comment type="caution">
    <text evidence="3">The sequence shown here is derived from an EMBL/GenBank/DDBJ whole genome shotgun (WGS) entry which is preliminary data.</text>
</comment>
<evidence type="ECO:0000313" key="3">
    <source>
        <dbReference type="EMBL" id="KAK1561286.1"/>
    </source>
</evidence>
<evidence type="ECO:0000256" key="1">
    <source>
        <dbReference type="SAM" id="Coils"/>
    </source>
</evidence>
<feature type="region of interest" description="Disordered" evidence="2">
    <location>
        <begin position="348"/>
        <end position="367"/>
    </location>
</feature>
<dbReference type="EMBL" id="JAUUTY010001202">
    <property type="protein sequence ID" value="KAK1561286.1"/>
    <property type="molecule type" value="Genomic_DNA"/>
</dbReference>
<keyword evidence="1" id="KW-0175">Coiled coil</keyword>
<feature type="coiled-coil region" evidence="1">
    <location>
        <begin position="90"/>
        <end position="167"/>
    </location>
</feature>
<sequence length="440" mass="50283">MYSTPKAYSHKFFHNMTELEKWELEQDLLNSMLSSAWGKADVDSSEIQLHKKEISDFFDQLLVKRKALHYELYKNISLQRHITLSQVDDVQARKEKIADLEKQLAEVQGASSSLATASSELENLRSAYKDLETKLAEAETKQEFAEKELAEKNSEFLKKEVDFVTKRKVDSDTLKKLQNEVHGLRNYMTTAEKGWDLLNTDVMEPYDEDRRNQFPRDDLILLAGDNCKDLISECRKICHNLTIKESRACDVWDLIERMDALPELVVDLQASSARGAAQMSLAMCLARAPGLDIDLATTGVPPDANVDALLDACSGYDTRIAPRIRHNEFYDKVVLPVDEALEAEYDKEREAEARPVGSGDEGQFTWTSSKEKSRVASLLRQKKLKMMMTKVLSLLRPKKRKMSKHKPKMKRALLRPRRNKKLSPAEKQCIIMAPSRVCNI</sequence>
<name>A0AAD8UTV8_LOLMU</name>
<gene>
    <name evidence="3" type="ORF">QYE76_008082</name>
</gene>
<evidence type="ECO:0000256" key="2">
    <source>
        <dbReference type="SAM" id="MobiDB-lite"/>
    </source>
</evidence>
<evidence type="ECO:0000313" key="4">
    <source>
        <dbReference type="Proteomes" id="UP001231189"/>
    </source>
</evidence>
<dbReference type="AlphaFoldDB" id="A0AAD8UTV8"/>
<accession>A0AAD8UTV8</accession>